<name>A0ABS2S2L1_9PSEU</name>
<sequence length="309" mass="32800">MRELRAAGPVRRLRWAVEQAEPRVRSLAFGRTLLAAVPLATLLANPDSTLFSSSAEAPRCAGMRAMSLWCLIGPTDTGLLLSRILSVAVLVVVVSGYRPRWTCVPHWYIAFSLTVSASISDGGDRITQIAAMLLIPVCLGDGRRWQWSPPTAPLTPGWRGSAFAGLLVLRVQVAVIYATAVVTKLNDPLWHQGSAMYVVVHDPDYGFPAPVRTLLEPALSSFPAVAAATWSVIGVQAVLAFAILGGARLRRIVLALGIGLHLGIALLMNLPVFGMAMIGLLIIGTMAPNPSGRGGSAGAGRRDEPATTR</sequence>
<comment type="subcellular location">
    <subcellularLocation>
        <location evidence="1">Endomembrane system</location>
        <topology evidence="1">Multi-pass membrane protein</topology>
    </subcellularLocation>
</comment>
<evidence type="ECO:0000256" key="5">
    <source>
        <dbReference type="SAM" id="Phobius"/>
    </source>
</evidence>
<gene>
    <name evidence="7" type="ORF">JOE68_001337</name>
</gene>
<dbReference type="PANTHER" id="PTHR39535">
    <property type="entry name" value="SPORULATION-DELAYING PROTEIN SDPB"/>
    <property type="match status" value="1"/>
</dbReference>
<organism evidence="7 8">
    <name type="scientific">Saccharothrix algeriensis</name>
    <dbReference type="NCBI Taxonomy" id="173560"/>
    <lineage>
        <taxon>Bacteria</taxon>
        <taxon>Bacillati</taxon>
        <taxon>Actinomycetota</taxon>
        <taxon>Actinomycetes</taxon>
        <taxon>Pseudonocardiales</taxon>
        <taxon>Pseudonocardiaceae</taxon>
        <taxon>Saccharothrix</taxon>
    </lineage>
</organism>
<evidence type="ECO:0000256" key="2">
    <source>
        <dbReference type="ARBA" id="ARBA00022692"/>
    </source>
</evidence>
<dbReference type="InterPro" id="IPR023894">
    <property type="entry name" value="Sporulation_SdpB"/>
</dbReference>
<feature type="transmembrane region" description="Helical" evidence="5">
    <location>
        <begin position="222"/>
        <end position="245"/>
    </location>
</feature>
<dbReference type="InterPro" id="IPR052964">
    <property type="entry name" value="Sporulation_signal_mat"/>
</dbReference>
<dbReference type="InterPro" id="IPR011020">
    <property type="entry name" value="HTTM-like"/>
</dbReference>
<keyword evidence="3 5" id="KW-1133">Transmembrane helix</keyword>
<comment type="caution">
    <text evidence="7">The sequence shown here is derived from an EMBL/GenBank/DDBJ whole genome shotgun (WGS) entry which is preliminary data.</text>
</comment>
<dbReference type="RefSeq" id="WP_204841443.1">
    <property type="nucleotide sequence ID" value="NZ_JAFBCL010000001.1"/>
</dbReference>
<dbReference type="Proteomes" id="UP001195724">
    <property type="component" value="Unassembled WGS sequence"/>
</dbReference>
<dbReference type="PANTHER" id="PTHR39535:SF2">
    <property type="entry name" value="HTTM DOMAIN-CONTAINING PROTEIN"/>
    <property type="match status" value="1"/>
</dbReference>
<feature type="domain" description="HTTM-like" evidence="6">
    <location>
        <begin position="19"/>
        <end position="289"/>
    </location>
</feature>
<accession>A0ABS2S2L1</accession>
<protein>
    <submittedName>
        <fullName evidence="7">Antimicrobial peptide system SdpB family protein</fullName>
    </submittedName>
</protein>
<evidence type="ECO:0000256" key="4">
    <source>
        <dbReference type="ARBA" id="ARBA00023136"/>
    </source>
</evidence>
<feature type="transmembrane region" description="Helical" evidence="5">
    <location>
        <begin position="252"/>
        <end position="283"/>
    </location>
</feature>
<evidence type="ECO:0000313" key="8">
    <source>
        <dbReference type="Proteomes" id="UP001195724"/>
    </source>
</evidence>
<evidence type="ECO:0000313" key="7">
    <source>
        <dbReference type="EMBL" id="MBM7810472.1"/>
    </source>
</evidence>
<reference evidence="7 8" key="1">
    <citation type="submission" date="2021-01" db="EMBL/GenBank/DDBJ databases">
        <title>Sequencing the genomes of 1000 actinobacteria strains.</title>
        <authorList>
            <person name="Klenk H.-P."/>
        </authorList>
    </citation>
    <scope>NUCLEOTIDE SEQUENCE [LARGE SCALE GENOMIC DNA]</scope>
    <source>
        <strain evidence="7 8">DSM 44581</strain>
    </source>
</reference>
<dbReference type="SMART" id="SM00752">
    <property type="entry name" value="HTTM"/>
    <property type="match status" value="1"/>
</dbReference>
<keyword evidence="2 5" id="KW-0812">Transmembrane</keyword>
<evidence type="ECO:0000256" key="1">
    <source>
        <dbReference type="ARBA" id="ARBA00004127"/>
    </source>
</evidence>
<keyword evidence="4 5" id="KW-0472">Membrane</keyword>
<proteinExistence type="predicted"/>
<keyword evidence="8" id="KW-1185">Reference proteome</keyword>
<evidence type="ECO:0000256" key="3">
    <source>
        <dbReference type="ARBA" id="ARBA00022989"/>
    </source>
</evidence>
<dbReference type="EMBL" id="JAFBCL010000001">
    <property type="protein sequence ID" value="MBM7810472.1"/>
    <property type="molecule type" value="Genomic_DNA"/>
</dbReference>
<dbReference type="NCBIfam" id="TIGR04033">
    <property type="entry name" value="export_SdpB"/>
    <property type="match status" value="1"/>
</dbReference>
<evidence type="ECO:0000259" key="6">
    <source>
        <dbReference type="SMART" id="SM00752"/>
    </source>
</evidence>